<keyword evidence="3" id="KW-0456">Lyase</keyword>
<dbReference type="OrthoDB" id="9802030at2"/>
<organism evidence="5 6">
    <name type="scientific">Anaerosporobacter mobilis DSM 15930</name>
    <dbReference type="NCBI Taxonomy" id="1120996"/>
    <lineage>
        <taxon>Bacteria</taxon>
        <taxon>Bacillati</taxon>
        <taxon>Bacillota</taxon>
        <taxon>Clostridia</taxon>
        <taxon>Lachnospirales</taxon>
        <taxon>Lachnospiraceae</taxon>
        <taxon>Anaerosporobacter</taxon>
    </lineage>
</organism>
<proteinExistence type="predicted"/>
<keyword evidence="4" id="KW-0670">Pyruvate</keyword>
<dbReference type="GO" id="GO:0004609">
    <property type="term" value="F:phosphatidylserine decarboxylase activity"/>
    <property type="evidence" value="ECO:0007669"/>
    <property type="project" value="InterPro"/>
</dbReference>
<dbReference type="PANTHER" id="PTHR10067">
    <property type="entry name" value="PHOSPHATIDYLSERINE DECARBOXYLASE"/>
    <property type="match status" value="1"/>
</dbReference>
<gene>
    <name evidence="5" type="ORF">SAMN02746066_00176</name>
</gene>
<evidence type="ECO:0000313" key="6">
    <source>
        <dbReference type="Proteomes" id="UP000184038"/>
    </source>
</evidence>
<dbReference type="AlphaFoldDB" id="A0A1M7ETZ8"/>
<sequence length="290" mass="33205">MKYIDLEGNKVEKETKQDLLLREIYTSPVGRGIMKLFVNPIISKVGGLVLNSRLSTLLIPSFIKNNGIDLEDYVDQYYNSYNEFFMRQIKKEKRPIDDSEDTIISPSDGKVSVYQVSDKLVVTIKNSNYTVTSLLRNKELAKQYRGGYLVIVRLTVDDYHRYCYPVDGCKGKNIHIKGILHTVNPIANDYVKIYKENSREYTVIKTQKFGDIIQMEVGALMVGKISNYHQELEVTKGQEKGRFEFGGSSIVLLLDSHKVKIDNELLINTKSGYETMMRMGQVIGYVNNNK</sequence>
<dbReference type="STRING" id="1120996.SAMN02746066_00176"/>
<protein>
    <submittedName>
        <fullName evidence="5">Phosphatidylserine decarboxylase</fullName>
    </submittedName>
</protein>
<dbReference type="RefSeq" id="WP_073281793.1">
    <property type="nucleotide sequence ID" value="NZ_FRCP01000005.1"/>
</dbReference>
<keyword evidence="2" id="KW-0865">Zymogen</keyword>
<keyword evidence="1" id="KW-0210">Decarboxylase</keyword>
<evidence type="ECO:0000256" key="4">
    <source>
        <dbReference type="ARBA" id="ARBA00023317"/>
    </source>
</evidence>
<dbReference type="EMBL" id="FRCP01000005">
    <property type="protein sequence ID" value="SHL94959.1"/>
    <property type="molecule type" value="Genomic_DNA"/>
</dbReference>
<reference evidence="5 6" key="1">
    <citation type="submission" date="2016-11" db="EMBL/GenBank/DDBJ databases">
        <authorList>
            <person name="Jaros S."/>
            <person name="Januszkiewicz K."/>
            <person name="Wedrychowicz H."/>
        </authorList>
    </citation>
    <scope>NUCLEOTIDE SEQUENCE [LARGE SCALE GENOMIC DNA]</scope>
    <source>
        <strain evidence="5 6">DSM 15930</strain>
    </source>
</reference>
<dbReference type="Pfam" id="PF02666">
    <property type="entry name" value="PS_Dcarbxylase"/>
    <property type="match status" value="1"/>
</dbReference>
<keyword evidence="6" id="KW-1185">Reference proteome</keyword>
<dbReference type="GO" id="GO:0008654">
    <property type="term" value="P:phospholipid biosynthetic process"/>
    <property type="evidence" value="ECO:0007669"/>
    <property type="project" value="InterPro"/>
</dbReference>
<evidence type="ECO:0000256" key="2">
    <source>
        <dbReference type="ARBA" id="ARBA00023145"/>
    </source>
</evidence>
<name>A0A1M7ETZ8_9FIRM</name>
<dbReference type="Proteomes" id="UP000184038">
    <property type="component" value="Unassembled WGS sequence"/>
</dbReference>
<evidence type="ECO:0000313" key="5">
    <source>
        <dbReference type="EMBL" id="SHL94959.1"/>
    </source>
</evidence>
<dbReference type="InterPro" id="IPR003817">
    <property type="entry name" value="PS_Dcarbxylase"/>
</dbReference>
<evidence type="ECO:0000256" key="1">
    <source>
        <dbReference type="ARBA" id="ARBA00022793"/>
    </source>
</evidence>
<evidence type="ECO:0000256" key="3">
    <source>
        <dbReference type="ARBA" id="ARBA00023239"/>
    </source>
</evidence>
<accession>A0A1M7ETZ8</accession>